<dbReference type="PANTHER" id="PTHR23506">
    <property type="entry name" value="GH10249P"/>
    <property type="match status" value="1"/>
</dbReference>
<keyword evidence="5 6" id="KW-0472">Membrane</keyword>
<proteinExistence type="predicted"/>
<evidence type="ECO:0000313" key="7">
    <source>
        <dbReference type="EMBL" id="CAI4006133.1"/>
    </source>
</evidence>
<comment type="caution">
    <text evidence="7">The sequence shown here is derived from an EMBL/GenBank/DDBJ whole genome shotgun (WGS) entry which is preliminary data.</text>
</comment>
<feature type="transmembrane region" description="Helical" evidence="6">
    <location>
        <begin position="53"/>
        <end position="75"/>
    </location>
</feature>
<dbReference type="EMBL" id="CAMXCT030003771">
    <property type="protein sequence ID" value="CAL4793445.1"/>
    <property type="molecule type" value="Genomic_DNA"/>
</dbReference>
<evidence type="ECO:0000313" key="8">
    <source>
        <dbReference type="EMBL" id="CAL1159508.1"/>
    </source>
</evidence>
<evidence type="ECO:0000256" key="1">
    <source>
        <dbReference type="ARBA" id="ARBA00004141"/>
    </source>
</evidence>
<evidence type="ECO:0000313" key="9">
    <source>
        <dbReference type="EMBL" id="CAL4793445.1"/>
    </source>
</evidence>
<dbReference type="InterPro" id="IPR036259">
    <property type="entry name" value="MFS_trans_sf"/>
</dbReference>
<keyword evidence="2" id="KW-0813">Transport</keyword>
<feature type="transmembrane region" description="Helical" evidence="6">
    <location>
        <begin position="82"/>
        <end position="105"/>
    </location>
</feature>
<evidence type="ECO:0000256" key="3">
    <source>
        <dbReference type="ARBA" id="ARBA00022692"/>
    </source>
</evidence>
<keyword evidence="3 6" id="KW-0812">Transmembrane</keyword>
<keyword evidence="10" id="KW-1185">Reference proteome</keyword>
<accession>A0A9P1GAV5</accession>
<organism evidence="7">
    <name type="scientific">Cladocopium goreaui</name>
    <dbReference type="NCBI Taxonomy" id="2562237"/>
    <lineage>
        <taxon>Eukaryota</taxon>
        <taxon>Sar</taxon>
        <taxon>Alveolata</taxon>
        <taxon>Dinophyceae</taxon>
        <taxon>Suessiales</taxon>
        <taxon>Symbiodiniaceae</taxon>
        <taxon>Cladocopium</taxon>
    </lineage>
</organism>
<dbReference type="Proteomes" id="UP001152797">
    <property type="component" value="Unassembled WGS sequence"/>
</dbReference>
<dbReference type="InterPro" id="IPR050930">
    <property type="entry name" value="MFS_Vesicular_Transporter"/>
</dbReference>
<keyword evidence="4 6" id="KW-1133">Transmembrane helix</keyword>
<dbReference type="EMBL" id="CAMXCT020003771">
    <property type="protein sequence ID" value="CAL1159508.1"/>
    <property type="molecule type" value="Genomic_DNA"/>
</dbReference>
<dbReference type="GO" id="GO:0022857">
    <property type="term" value="F:transmembrane transporter activity"/>
    <property type="evidence" value="ECO:0007669"/>
    <property type="project" value="InterPro"/>
</dbReference>
<dbReference type="EMBL" id="CAMXCT010003771">
    <property type="protein sequence ID" value="CAI4006133.1"/>
    <property type="molecule type" value="Genomic_DNA"/>
</dbReference>
<dbReference type="Gene3D" id="1.20.1250.20">
    <property type="entry name" value="MFS general substrate transporter like domains"/>
    <property type="match status" value="1"/>
</dbReference>
<dbReference type="OrthoDB" id="432379at2759"/>
<evidence type="ECO:0000256" key="6">
    <source>
        <dbReference type="SAM" id="Phobius"/>
    </source>
</evidence>
<comment type="subcellular location">
    <subcellularLocation>
        <location evidence="1">Membrane</location>
        <topology evidence="1">Multi-pass membrane protein</topology>
    </subcellularLocation>
</comment>
<dbReference type="Pfam" id="PF07690">
    <property type="entry name" value="MFS_1"/>
    <property type="match status" value="1"/>
</dbReference>
<dbReference type="PANTHER" id="PTHR23506:SF23">
    <property type="entry name" value="GH10249P"/>
    <property type="match status" value="1"/>
</dbReference>
<feature type="transmembrane region" description="Helical" evidence="6">
    <location>
        <begin position="16"/>
        <end position="33"/>
    </location>
</feature>
<evidence type="ECO:0000256" key="4">
    <source>
        <dbReference type="ARBA" id="ARBA00022989"/>
    </source>
</evidence>
<evidence type="ECO:0000256" key="5">
    <source>
        <dbReference type="ARBA" id="ARBA00023136"/>
    </source>
</evidence>
<dbReference type="AlphaFoldDB" id="A0A9P1GAV5"/>
<evidence type="ECO:0000313" key="10">
    <source>
        <dbReference type="Proteomes" id="UP001152797"/>
    </source>
</evidence>
<gene>
    <name evidence="7" type="ORF">C1SCF055_LOCUS31798</name>
</gene>
<reference evidence="7" key="1">
    <citation type="submission" date="2022-10" db="EMBL/GenBank/DDBJ databases">
        <authorList>
            <person name="Chen Y."/>
            <person name="Dougan E. K."/>
            <person name="Chan C."/>
            <person name="Rhodes N."/>
            <person name="Thang M."/>
        </authorList>
    </citation>
    <scope>NUCLEOTIDE SEQUENCE</scope>
</reference>
<sequence length="213" mass="22916">MVLGEEKAKEESRGALFFYLLFASGLVFWTRAMPTPFLPLVMAQEFGQSSTQIGMVMSSTPLGACMATPIAASLARNSRRIVYFHSVSLLFIAFTSLLMACLQRFLSTGDVFLAVTSICFTQGMAYALYMAANTTLISRRFTGVPEYFHITSDITSDHSEIATVAYVVGMAEVAVGFGAQLGRLAGGALYDLGGFGCPFLSAAVCPVGSWESW</sequence>
<dbReference type="InterPro" id="IPR011701">
    <property type="entry name" value="MFS"/>
</dbReference>
<name>A0A9P1GAV5_9DINO</name>
<feature type="transmembrane region" description="Helical" evidence="6">
    <location>
        <begin position="111"/>
        <end position="132"/>
    </location>
</feature>
<dbReference type="GO" id="GO:0016020">
    <property type="term" value="C:membrane"/>
    <property type="evidence" value="ECO:0007669"/>
    <property type="project" value="UniProtKB-SubCell"/>
</dbReference>
<dbReference type="SUPFAM" id="SSF103473">
    <property type="entry name" value="MFS general substrate transporter"/>
    <property type="match status" value="1"/>
</dbReference>
<evidence type="ECO:0000256" key="2">
    <source>
        <dbReference type="ARBA" id="ARBA00022448"/>
    </source>
</evidence>
<protein>
    <submittedName>
        <fullName evidence="9">Protein translocase subunit SecA 2</fullName>
    </submittedName>
</protein>
<reference evidence="8" key="2">
    <citation type="submission" date="2024-04" db="EMBL/GenBank/DDBJ databases">
        <authorList>
            <person name="Chen Y."/>
            <person name="Shah S."/>
            <person name="Dougan E. K."/>
            <person name="Thang M."/>
            <person name="Chan C."/>
        </authorList>
    </citation>
    <scope>NUCLEOTIDE SEQUENCE [LARGE SCALE GENOMIC DNA]</scope>
</reference>